<dbReference type="GO" id="GO:0003700">
    <property type="term" value="F:DNA-binding transcription factor activity"/>
    <property type="evidence" value="ECO:0007669"/>
    <property type="project" value="TreeGrafter"/>
</dbReference>
<dbReference type="Gene3D" id="1.10.357.10">
    <property type="entry name" value="Tetracycline Repressor, domain 2"/>
    <property type="match status" value="1"/>
</dbReference>
<keyword evidence="4" id="KW-0804">Transcription</keyword>
<dbReference type="AlphaFoldDB" id="A0A3G2HQJ7"/>
<name>A0A3G2HQJ7_9BURK</name>
<feature type="domain" description="HTH tetR-type" evidence="5">
    <location>
        <begin position="12"/>
        <end position="49"/>
    </location>
</feature>
<sequence length="204" mass="23051">MMSEKEDSATRIRQAAVQILMEVGVRAATTRMVTERAGVGRGLLNHYFRWSELRADAWGEIFDQLLDQEAQASQEPQALMESYLNSAFEQNNRIYWFLWLEAADLAKTDAALAVVMTRVQRRMLEQLASYLRLGTEQGLWQAPDPEGTALRLSALYDGLANMLLTQSTQLSPEQAEQHLRRLFFLETRPISVSSAGQAEPVRGC</sequence>
<dbReference type="InterPro" id="IPR039538">
    <property type="entry name" value="BetI_C"/>
</dbReference>
<evidence type="ECO:0000256" key="2">
    <source>
        <dbReference type="ARBA" id="ARBA00023015"/>
    </source>
</evidence>
<feature type="domain" description="BetI-type transcriptional repressor C-terminal" evidence="6">
    <location>
        <begin position="88"/>
        <end position="181"/>
    </location>
</feature>
<keyword evidence="1" id="KW-0678">Repressor</keyword>
<dbReference type="PANTHER" id="PTHR30055">
    <property type="entry name" value="HTH-TYPE TRANSCRIPTIONAL REGULATOR RUTR"/>
    <property type="match status" value="1"/>
</dbReference>
<evidence type="ECO:0000313" key="8">
    <source>
        <dbReference type="Proteomes" id="UP000268070"/>
    </source>
</evidence>
<evidence type="ECO:0000256" key="3">
    <source>
        <dbReference type="ARBA" id="ARBA00023125"/>
    </source>
</evidence>
<dbReference type="PANTHER" id="PTHR30055:SF228">
    <property type="entry name" value="TRANSCRIPTIONAL REGULATOR-RELATED"/>
    <property type="match status" value="1"/>
</dbReference>
<accession>A0A3G2HQJ7</accession>
<dbReference type="SUPFAM" id="SSF46689">
    <property type="entry name" value="Homeodomain-like"/>
    <property type="match status" value="1"/>
</dbReference>
<protein>
    <submittedName>
        <fullName evidence="7">TetR family transcriptional regulator</fullName>
    </submittedName>
</protein>
<keyword evidence="3" id="KW-0238">DNA-binding</keyword>
<dbReference type="Pfam" id="PF00440">
    <property type="entry name" value="TetR_N"/>
    <property type="match status" value="1"/>
</dbReference>
<organism evidence="7 8">
    <name type="scientific">Alcaligenes aquatilis</name>
    <dbReference type="NCBI Taxonomy" id="323284"/>
    <lineage>
        <taxon>Bacteria</taxon>
        <taxon>Pseudomonadati</taxon>
        <taxon>Pseudomonadota</taxon>
        <taxon>Betaproteobacteria</taxon>
        <taxon>Burkholderiales</taxon>
        <taxon>Alcaligenaceae</taxon>
        <taxon>Alcaligenes</taxon>
    </lineage>
</organism>
<evidence type="ECO:0000256" key="1">
    <source>
        <dbReference type="ARBA" id="ARBA00022491"/>
    </source>
</evidence>
<dbReference type="EMBL" id="CP032153">
    <property type="protein sequence ID" value="AYN19317.1"/>
    <property type="molecule type" value="Genomic_DNA"/>
</dbReference>
<dbReference type="InterPro" id="IPR009057">
    <property type="entry name" value="Homeodomain-like_sf"/>
</dbReference>
<dbReference type="Proteomes" id="UP000268070">
    <property type="component" value="Chromosome"/>
</dbReference>
<dbReference type="OrthoDB" id="8689326at2"/>
<proteinExistence type="predicted"/>
<dbReference type="GO" id="GO:0000976">
    <property type="term" value="F:transcription cis-regulatory region binding"/>
    <property type="evidence" value="ECO:0007669"/>
    <property type="project" value="TreeGrafter"/>
</dbReference>
<dbReference type="InterPro" id="IPR036271">
    <property type="entry name" value="Tet_transcr_reg_TetR-rel_C_sf"/>
</dbReference>
<gene>
    <name evidence="7" type="ORF">D3M96_01465</name>
</gene>
<dbReference type="InterPro" id="IPR001647">
    <property type="entry name" value="HTH_TetR"/>
</dbReference>
<reference evidence="7 8" key="1">
    <citation type="submission" date="2018-09" db="EMBL/GenBank/DDBJ databases">
        <title>Complete genome sequence of the hydrocarbonoclastic bacterium Alcaligenes aquatilis QD168, isolated from a crude-oil polluted marine sediment of Central Chile.</title>
        <authorList>
            <person name="Duran R.E."/>
            <person name="Barra B."/>
            <person name="Salva-Serra F."/>
            <person name="Mendez V."/>
            <person name="Moore E.R.B."/>
            <person name="Seeger M."/>
        </authorList>
    </citation>
    <scope>NUCLEOTIDE SEQUENCE [LARGE SCALE GENOMIC DNA]</scope>
    <source>
        <strain evidence="7 8">QD168</strain>
    </source>
</reference>
<dbReference type="KEGG" id="aaqu:D3M96_01465"/>
<dbReference type="Pfam" id="PF13977">
    <property type="entry name" value="TetR_C_6"/>
    <property type="match status" value="1"/>
</dbReference>
<dbReference type="InterPro" id="IPR050109">
    <property type="entry name" value="HTH-type_TetR-like_transc_reg"/>
</dbReference>
<evidence type="ECO:0000259" key="5">
    <source>
        <dbReference type="Pfam" id="PF00440"/>
    </source>
</evidence>
<evidence type="ECO:0000256" key="4">
    <source>
        <dbReference type="ARBA" id="ARBA00023163"/>
    </source>
</evidence>
<keyword evidence="2" id="KW-0805">Transcription regulation</keyword>
<evidence type="ECO:0000259" key="6">
    <source>
        <dbReference type="Pfam" id="PF13977"/>
    </source>
</evidence>
<evidence type="ECO:0000313" key="7">
    <source>
        <dbReference type="EMBL" id="AYN19317.1"/>
    </source>
</evidence>
<dbReference type="SUPFAM" id="SSF48498">
    <property type="entry name" value="Tetracyclin repressor-like, C-terminal domain"/>
    <property type="match status" value="1"/>
</dbReference>